<name>A0AAW1T5R3_9CHLO</name>
<protein>
    <submittedName>
        <fullName evidence="2">Uncharacterized protein</fullName>
    </submittedName>
</protein>
<evidence type="ECO:0000313" key="3">
    <source>
        <dbReference type="Proteomes" id="UP001485043"/>
    </source>
</evidence>
<evidence type="ECO:0000256" key="1">
    <source>
        <dbReference type="SAM" id="MobiDB-lite"/>
    </source>
</evidence>
<organism evidence="2 3">
    <name type="scientific">Apatococcus fuscideae</name>
    <dbReference type="NCBI Taxonomy" id="2026836"/>
    <lineage>
        <taxon>Eukaryota</taxon>
        <taxon>Viridiplantae</taxon>
        <taxon>Chlorophyta</taxon>
        <taxon>core chlorophytes</taxon>
        <taxon>Trebouxiophyceae</taxon>
        <taxon>Chlorellales</taxon>
        <taxon>Chlorellaceae</taxon>
        <taxon>Apatococcus</taxon>
    </lineage>
</organism>
<feature type="compositionally biased region" description="Basic and acidic residues" evidence="1">
    <location>
        <begin position="372"/>
        <end position="382"/>
    </location>
</feature>
<feature type="compositionally biased region" description="Basic and acidic residues" evidence="1">
    <location>
        <begin position="261"/>
        <end position="272"/>
    </location>
</feature>
<feature type="region of interest" description="Disordered" evidence="1">
    <location>
        <begin position="118"/>
        <end position="281"/>
    </location>
</feature>
<keyword evidence="3" id="KW-1185">Reference proteome</keyword>
<feature type="compositionally biased region" description="Polar residues" evidence="1">
    <location>
        <begin position="1"/>
        <end position="21"/>
    </location>
</feature>
<gene>
    <name evidence="2" type="ORF">WJX84_007804</name>
</gene>
<proteinExistence type="predicted"/>
<reference evidence="2 3" key="1">
    <citation type="journal article" date="2024" name="Nat. Commun.">
        <title>Phylogenomics reveals the evolutionary origins of lichenization in chlorophyte algae.</title>
        <authorList>
            <person name="Puginier C."/>
            <person name="Libourel C."/>
            <person name="Otte J."/>
            <person name="Skaloud P."/>
            <person name="Haon M."/>
            <person name="Grisel S."/>
            <person name="Petersen M."/>
            <person name="Berrin J.G."/>
            <person name="Delaux P.M."/>
            <person name="Dal Grande F."/>
            <person name="Keller J."/>
        </authorList>
    </citation>
    <scope>NUCLEOTIDE SEQUENCE [LARGE SCALE GENOMIC DNA]</scope>
    <source>
        <strain evidence="2 3">SAG 2523</strain>
    </source>
</reference>
<dbReference type="EMBL" id="JALJOV010000385">
    <property type="protein sequence ID" value="KAK9864163.1"/>
    <property type="molecule type" value="Genomic_DNA"/>
</dbReference>
<evidence type="ECO:0000313" key="2">
    <source>
        <dbReference type="EMBL" id="KAK9864163.1"/>
    </source>
</evidence>
<accession>A0AAW1T5R3</accession>
<feature type="compositionally biased region" description="Polar residues" evidence="1">
    <location>
        <begin position="187"/>
        <end position="203"/>
    </location>
</feature>
<feature type="region of interest" description="Disordered" evidence="1">
    <location>
        <begin position="1"/>
        <end position="23"/>
    </location>
</feature>
<feature type="compositionally biased region" description="Polar residues" evidence="1">
    <location>
        <begin position="452"/>
        <end position="462"/>
    </location>
</feature>
<feature type="compositionally biased region" description="Basic and acidic residues" evidence="1">
    <location>
        <begin position="410"/>
        <end position="429"/>
    </location>
</feature>
<feature type="compositionally biased region" description="Polar residues" evidence="1">
    <location>
        <begin position="211"/>
        <end position="228"/>
    </location>
</feature>
<comment type="caution">
    <text evidence="2">The sequence shown here is derived from an EMBL/GenBank/DDBJ whole genome shotgun (WGS) entry which is preliminary data.</text>
</comment>
<sequence length="469" mass="49597">MSPSQQQDGLRHSQLNRQQRVSGAGDLSAEQFLRADLARFLHSGADPAMSILQEATRGLQEHATDDLQREVLRLRQLQISLRAALQGAAAQAAAEQSRADGLAAELEAERALNRHYVQEASDRPSKGSKPHSAHRSSFAEPSDSAPDLTPLDRLQGSLAGLAWPESQRHTASWQLPGGSRGIKRARSASTAGGPTLSPQQQDWQPWASAPTAASNRPPNRPQTSTQSGKGPAAQQHHSGGPGNDMMAPSSYPSPHGAPELDISRPAEPDLSHVPKRRRQAVGRPHAWMIAAHKSALGSGSTSNSPETSTPMAIASTHDGSGQASLDSSPSIGRPSWPWDPEPKSSQAPESAQLRMHLSVGRPASRLGPGRTGPKESDADGHKAGTSSFEGQAHAKGTNIPKASDINGHTESIDAARATPEERPDVDKGPVDQLLRTEAASTQKPLSPLLAMDTSSRCSSQGHSRAHSEG</sequence>
<dbReference type="AlphaFoldDB" id="A0AAW1T5R3"/>
<feature type="region of interest" description="Disordered" evidence="1">
    <location>
        <begin position="294"/>
        <end position="469"/>
    </location>
</feature>
<feature type="compositionally biased region" description="Polar residues" evidence="1">
    <location>
        <begin position="297"/>
        <end position="310"/>
    </location>
</feature>
<feature type="compositionally biased region" description="Polar residues" evidence="1">
    <location>
        <begin position="317"/>
        <end position="330"/>
    </location>
</feature>
<dbReference type="Proteomes" id="UP001485043">
    <property type="component" value="Unassembled WGS sequence"/>
</dbReference>